<evidence type="ECO:0000256" key="1">
    <source>
        <dbReference type="ARBA" id="ARBA00008467"/>
    </source>
</evidence>
<keyword evidence="7" id="KW-1185">Reference proteome</keyword>
<evidence type="ECO:0000256" key="2">
    <source>
        <dbReference type="ARBA" id="ARBA00022679"/>
    </source>
</evidence>
<reference evidence="6 7" key="1">
    <citation type="submission" date="2022-12" db="EMBL/GenBank/DDBJ databases">
        <authorList>
            <person name="Mo P."/>
        </authorList>
    </citation>
    <scope>NUCLEOTIDE SEQUENCE [LARGE SCALE GENOMIC DNA]</scope>
    <source>
        <strain evidence="6 7">HUAS 2-6</strain>
    </source>
</reference>
<sequence>MTRPARRVVVTGMGCVSSIGTGVEEFTEGIKAGLSGVSEIASFDAGDFPVRLAGEVQGFDPAAIVRTIDLDDWGRTAHFAAAAARLAMDDSGLELDEETRATAGAIIGTTNGEAPSVDTLTHQWLDGGPSTLSADVAHRISAGNIAAAAATELGLYGETVVIPTACSAANYAIGSAADKIIAGEADVMVAGGADSVNRFTHAGFLSLGAVADGVPRPFDQDRSGIVTAEGGAVLVLEELEHAKRRGAHIYAELLGYGLSCDAHHIVHPDAESIATCIRRAHANSGIVAEDVDYICAHGTGTPTNDITEVTATRLVFGDEHPPMSSIKSMLGHTMGAASGFGAIACCKAIEDAFLPPTINLRTVDPAFGEGIDFVGNGAKGAAVRVAQNHGFAFGGNNAITIFGAYADGEPVGAGEGPR</sequence>
<dbReference type="InterPro" id="IPR014030">
    <property type="entry name" value="Ketoacyl_synth_N"/>
</dbReference>
<dbReference type="InterPro" id="IPR014031">
    <property type="entry name" value="Ketoacyl_synth_C"/>
</dbReference>
<dbReference type="InterPro" id="IPR018201">
    <property type="entry name" value="Ketoacyl_synth_AS"/>
</dbReference>
<dbReference type="PANTHER" id="PTHR11712:SF336">
    <property type="entry name" value="3-OXOACYL-[ACYL-CARRIER-PROTEIN] SYNTHASE, MITOCHONDRIAL"/>
    <property type="match status" value="1"/>
</dbReference>
<evidence type="ECO:0000313" key="7">
    <source>
        <dbReference type="Proteomes" id="UP001212326"/>
    </source>
</evidence>
<dbReference type="InterPro" id="IPR016039">
    <property type="entry name" value="Thiolase-like"/>
</dbReference>
<dbReference type="SMART" id="SM00825">
    <property type="entry name" value="PKS_KS"/>
    <property type="match status" value="1"/>
</dbReference>
<gene>
    <name evidence="6" type="ORF">O1G22_27405</name>
</gene>
<dbReference type="EMBL" id="CP115300">
    <property type="protein sequence ID" value="WBO66270.1"/>
    <property type="molecule type" value="Genomic_DNA"/>
</dbReference>
<feature type="domain" description="Ketosynthase family 3 (KS3)" evidence="5">
    <location>
        <begin position="5"/>
        <end position="404"/>
    </location>
</feature>
<dbReference type="SUPFAM" id="SSF53901">
    <property type="entry name" value="Thiolase-like"/>
    <property type="match status" value="2"/>
</dbReference>
<evidence type="ECO:0000256" key="4">
    <source>
        <dbReference type="RuleBase" id="RU003694"/>
    </source>
</evidence>
<dbReference type="Proteomes" id="UP001212326">
    <property type="component" value="Chromosome"/>
</dbReference>
<dbReference type="PANTHER" id="PTHR11712">
    <property type="entry name" value="POLYKETIDE SYNTHASE-RELATED"/>
    <property type="match status" value="1"/>
</dbReference>
<proteinExistence type="inferred from homology"/>
<keyword evidence="2 4" id="KW-0808">Transferase</keyword>
<dbReference type="CDD" id="cd00834">
    <property type="entry name" value="KAS_I_II"/>
    <property type="match status" value="1"/>
</dbReference>
<dbReference type="RefSeq" id="WP_270083753.1">
    <property type="nucleotide sequence ID" value="NZ_CP115300.1"/>
</dbReference>
<protein>
    <submittedName>
        <fullName evidence="6">Beta-ketoacyl-[acyl-carrier-protein] synthase family protein</fullName>
    </submittedName>
</protein>
<name>A0ABY7P7M7_9ACTN</name>
<dbReference type="PROSITE" id="PS52004">
    <property type="entry name" value="KS3_2"/>
    <property type="match status" value="1"/>
</dbReference>
<evidence type="ECO:0000313" key="6">
    <source>
        <dbReference type="EMBL" id="WBO66270.1"/>
    </source>
</evidence>
<dbReference type="Pfam" id="PF00109">
    <property type="entry name" value="ketoacyl-synt"/>
    <property type="match status" value="1"/>
</dbReference>
<accession>A0ABY7P7M7</accession>
<dbReference type="InterPro" id="IPR020841">
    <property type="entry name" value="PKS_Beta-ketoAc_synthase_dom"/>
</dbReference>
<organism evidence="6 7">
    <name type="scientific">Streptomyces camelliae</name>
    <dbReference type="NCBI Taxonomy" id="3004093"/>
    <lineage>
        <taxon>Bacteria</taxon>
        <taxon>Bacillati</taxon>
        <taxon>Actinomycetota</taxon>
        <taxon>Actinomycetes</taxon>
        <taxon>Kitasatosporales</taxon>
        <taxon>Streptomycetaceae</taxon>
        <taxon>Streptomyces</taxon>
    </lineage>
</organism>
<keyword evidence="3" id="KW-0012">Acyltransferase</keyword>
<dbReference type="Pfam" id="PF02801">
    <property type="entry name" value="Ketoacyl-synt_C"/>
    <property type="match status" value="1"/>
</dbReference>
<dbReference type="PROSITE" id="PS00606">
    <property type="entry name" value="KS3_1"/>
    <property type="match status" value="1"/>
</dbReference>
<dbReference type="InterPro" id="IPR000794">
    <property type="entry name" value="Beta-ketoacyl_synthase"/>
</dbReference>
<evidence type="ECO:0000256" key="3">
    <source>
        <dbReference type="ARBA" id="ARBA00023315"/>
    </source>
</evidence>
<comment type="similarity">
    <text evidence="1 4">Belongs to the thiolase-like superfamily. Beta-ketoacyl-ACP synthases family.</text>
</comment>
<evidence type="ECO:0000259" key="5">
    <source>
        <dbReference type="PROSITE" id="PS52004"/>
    </source>
</evidence>
<dbReference type="Gene3D" id="3.40.47.10">
    <property type="match status" value="2"/>
</dbReference>